<feature type="compositionally biased region" description="Basic and acidic residues" evidence="1">
    <location>
        <begin position="284"/>
        <end position="294"/>
    </location>
</feature>
<evidence type="ECO:0000313" key="3">
    <source>
        <dbReference type="EMBL" id="CAK0854229.1"/>
    </source>
</evidence>
<dbReference type="Proteomes" id="UP001189429">
    <property type="component" value="Unassembled WGS sequence"/>
</dbReference>
<comment type="caution">
    <text evidence="3">The sequence shown here is derived from an EMBL/GenBank/DDBJ whole genome shotgun (WGS) entry which is preliminary data.</text>
</comment>
<feature type="chain" id="PRO_5045626833" evidence="2">
    <location>
        <begin position="23"/>
        <end position="971"/>
    </location>
</feature>
<feature type="compositionally biased region" description="Basic and acidic residues" evidence="1">
    <location>
        <begin position="330"/>
        <end position="343"/>
    </location>
</feature>
<sequence>MRLLCLLASAGTACLAPAAALAQVGRRPTRKAAAAAGEGVSEADTQVVDAMKSWIQEAKQASQDLEKEIKYEESDFGQAVPKGEEERRLERLGDLLDEVDPKNASEMADLAAALAQARRRPSRKAARKSSKDVSEADSKVAESVKSWVQDAKQASQDFENEARYEESDFGQAVPKGEEEKKLERLGDLLDGVDPKNASEMADLAAALVDPKNASEVASLVAKLAQARRRPSRKTARVPSEGARDADSKVVEAMKNWTQEANQASQDLEKEIKYEESDFGQAVPKGEEERRLERLGDLLDEVDPKNASEMADLAAALAQARRRPSRKAVRKSSEDVSEADSKVAESVKSWVQEAKQASRDFENEARYEESDFGQAVPKGEEEKGLERLRDILDGVDPKNASEMADLAAALDDPKSASELADLVSKLAQARRPSRKTARVPSEDARDADSKVVEAMKNWTQEAKQASQDLEKEIKYEESDFGQAVPKGEEEKRLERLGDLLDEVDPKNASEMADLAAALAQARRRPTRKAAAASSEDVSEADSKVVDAMKSWVQEAKQASQDLERETKYEDSDFGQAVPKGEEEKRLERLGDILDEVDPKNASEMADLAAALAQARRRPTKAAAASSEDVSERQGRGCHEELWVQEAKQASQDLERETKYEDSDFGQAVPKGEEEKRLERLGDILDEVDPKNASEMADLAAALAQARRRSNHNAAIKSSVDVQKGEEEKRLQSLAEADAKVVEAMQRWVQEAKQASQDLERETEKSDVAESAPKGWKRVQKQLEEKRLERLGRILDGVDPANESEMADLAAALVDPKNTSDVADLVAKLVRARNSKAMSRQETSNQLESAIDAAIKDFPEDVLPAQMEKILERVQGLIDQTDPANRSQLAHLAAPLARPSYITNRIGMPPTHSEQEWTETDTADFWSWLEEAQAANDNPERDFESAEDSSYPAKLGHSTVELRKIGSKGMGGN</sequence>
<feature type="region of interest" description="Disordered" evidence="1">
    <location>
        <begin position="356"/>
        <end position="386"/>
    </location>
</feature>
<feature type="region of interest" description="Disordered" evidence="1">
    <location>
        <begin position="151"/>
        <end position="184"/>
    </location>
</feature>
<feature type="compositionally biased region" description="Basic and acidic residues" evidence="1">
    <location>
        <begin position="628"/>
        <end position="640"/>
    </location>
</feature>
<proteinExistence type="predicted"/>
<feature type="compositionally biased region" description="Basic and acidic residues" evidence="1">
    <location>
        <begin position="129"/>
        <end position="138"/>
    </location>
</feature>
<evidence type="ECO:0000256" key="1">
    <source>
        <dbReference type="SAM" id="MobiDB-lite"/>
    </source>
</evidence>
<feature type="region of interest" description="Disordered" evidence="1">
    <location>
        <begin position="616"/>
        <end position="675"/>
    </location>
</feature>
<feature type="compositionally biased region" description="Basic and acidic residues" evidence="1">
    <location>
        <begin position="578"/>
        <end position="587"/>
    </location>
</feature>
<feature type="compositionally biased region" description="Basic and acidic residues" evidence="1">
    <location>
        <begin position="377"/>
        <end position="386"/>
    </location>
</feature>
<keyword evidence="4" id="KW-1185">Reference proteome</keyword>
<feature type="region of interest" description="Disordered" evidence="1">
    <location>
        <begin position="426"/>
        <end position="447"/>
    </location>
</feature>
<feature type="region of interest" description="Disordered" evidence="1">
    <location>
        <begin position="227"/>
        <end position="246"/>
    </location>
</feature>
<feature type="signal peptide" evidence="2">
    <location>
        <begin position="1"/>
        <end position="22"/>
    </location>
</feature>
<accession>A0ABN9U5F6</accession>
<feature type="compositionally biased region" description="Basic and acidic residues" evidence="1">
    <location>
        <begin position="356"/>
        <end position="368"/>
    </location>
</feature>
<name>A0ABN9U5F6_9DINO</name>
<feature type="compositionally biased region" description="Basic and acidic residues" evidence="1">
    <location>
        <begin position="756"/>
        <end position="766"/>
    </location>
</feature>
<feature type="compositionally biased region" description="Basic residues" evidence="1">
    <location>
        <begin position="117"/>
        <end position="128"/>
    </location>
</feature>
<dbReference type="EMBL" id="CAUYUJ010015461">
    <property type="protein sequence ID" value="CAK0854229.1"/>
    <property type="molecule type" value="Genomic_DNA"/>
</dbReference>
<feature type="compositionally biased region" description="Basic residues" evidence="1">
    <location>
        <begin position="319"/>
        <end position="329"/>
    </location>
</feature>
<feature type="region of interest" description="Disordered" evidence="1">
    <location>
        <begin position="275"/>
        <end position="294"/>
    </location>
</feature>
<evidence type="ECO:0000256" key="2">
    <source>
        <dbReference type="SAM" id="SignalP"/>
    </source>
</evidence>
<feature type="region of interest" description="Disordered" evidence="1">
    <location>
        <begin position="932"/>
        <end position="971"/>
    </location>
</feature>
<keyword evidence="2" id="KW-0732">Signal</keyword>
<feature type="region of interest" description="Disordered" evidence="1">
    <location>
        <begin position="749"/>
        <end position="775"/>
    </location>
</feature>
<feature type="compositionally biased region" description="Basic and acidic residues" evidence="1">
    <location>
        <begin position="651"/>
        <end position="660"/>
    </location>
</feature>
<gene>
    <name evidence="3" type="ORF">PCOR1329_LOCUS45411</name>
</gene>
<organism evidence="3 4">
    <name type="scientific">Prorocentrum cordatum</name>
    <dbReference type="NCBI Taxonomy" id="2364126"/>
    <lineage>
        <taxon>Eukaryota</taxon>
        <taxon>Sar</taxon>
        <taxon>Alveolata</taxon>
        <taxon>Dinophyceae</taxon>
        <taxon>Prorocentrales</taxon>
        <taxon>Prorocentraceae</taxon>
        <taxon>Prorocentrum</taxon>
    </lineage>
</organism>
<evidence type="ECO:0000313" key="4">
    <source>
        <dbReference type="Proteomes" id="UP001189429"/>
    </source>
</evidence>
<feature type="compositionally biased region" description="Basic and acidic residues" evidence="1">
    <location>
        <begin position="175"/>
        <end position="184"/>
    </location>
</feature>
<reference evidence="3" key="1">
    <citation type="submission" date="2023-10" db="EMBL/GenBank/DDBJ databases">
        <authorList>
            <person name="Chen Y."/>
            <person name="Shah S."/>
            <person name="Dougan E. K."/>
            <person name="Thang M."/>
            <person name="Chan C."/>
        </authorList>
    </citation>
    <scope>NUCLEOTIDE SEQUENCE [LARGE SCALE GENOMIC DNA]</scope>
</reference>
<feature type="region of interest" description="Disordered" evidence="1">
    <location>
        <begin position="555"/>
        <end position="587"/>
    </location>
</feature>
<feature type="region of interest" description="Disordered" evidence="1">
    <location>
        <begin position="316"/>
        <end position="343"/>
    </location>
</feature>
<feature type="compositionally biased region" description="Basic and acidic residues" evidence="1">
    <location>
        <begin position="560"/>
        <end position="569"/>
    </location>
</feature>
<feature type="region of interest" description="Disordered" evidence="1">
    <location>
        <begin position="116"/>
        <end position="138"/>
    </location>
</feature>
<protein>
    <submittedName>
        <fullName evidence="3">Uncharacterized protein</fullName>
    </submittedName>
</protein>